<dbReference type="InterPro" id="IPR027267">
    <property type="entry name" value="AH/BAR_dom_sf"/>
</dbReference>
<evidence type="ECO:0000259" key="10">
    <source>
        <dbReference type="PROSITE" id="PS50195"/>
    </source>
</evidence>
<keyword evidence="3" id="KW-0813">Transport</keyword>
<evidence type="ECO:0000256" key="8">
    <source>
        <dbReference type="ARBA" id="ARBA00023136"/>
    </source>
</evidence>
<dbReference type="GO" id="GO:0005829">
    <property type="term" value="C:cytosol"/>
    <property type="evidence" value="ECO:0007669"/>
    <property type="project" value="GOC"/>
</dbReference>
<dbReference type="GO" id="GO:0006914">
    <property type="term" value="P:autophagy"/>
    <property type="evidence" value="ECO:0007669"/>
    <property type="project" value="UniProtKB-KW"/>
</dbReference>
<dbReference type="GO" id="GO:0035091">
    <property type="term" value="F:phosphatidylinositol binding"/>
    <property type="evidence" value="ECO:0007669"/>
    <property type="project" value="InterPro"/>
</dbReference>
<dbReference type="CDD" id="cd06867">
    <property type="entry name" value="PX_SNX41_42"/>
    <property type="match status" value="1"/>
</dbReference>
<keyword evidence="4" id="KW-0967">Endosome</keyword>
<dbReference type="GO" id="GO:0042147">
    <property type="term" value="P:retrograde transport, endosome to Golgi"/>
    <property type="evidence" value="ECO:0007669"/>
    <property type="project" value="InterPro"/>
</dbReference>
<evidence type="ECO:0000256" key="4">
    <source>
        <dbReference type="ARBA" id="ARBA00022753"/>
    </source>
</evidence>
<dbReference type="GO" id="GO:0015031">
    <property type="term" value="P:protein transport"/>
    <property type="evidence" value="ECO:0007669"/>
    <property type="project" value="UniProtKB-KW"/>
</dbReference>
<dbReference type="PANTHER" id="PTHR46979:SF2">
    <property type="entry name" value="SORTING NEXIN-41"/>
    <property type="match status" value="1"/>
</dbReference>
<dbReference type="InterPro" id="IPR001683">
    <property type="entry name" value="PX_dom"/>
</dbReference>
<evidence type="ECO:0000313" key="12">
    <source>
        <dbReference type="Proteomes" id="UP001165120"/>
    </source>
</evidence>
<feature type="region of interest" description="Disordered" evidence="9">
    <location>
        <begin position="1"/>
        <end position="24"/>
    </location>
</feature>
<evidence type="ECO:0000256" key="1">
    <source>
        <dbReference type="ARBA" id="ARBA00004481"/>
    </source>
</evidence>
<reference evidence="11" key="1">
    <citation type="submission" date="2023-04" db="EMBL/GenBank/DDBJ databases">
        <title>Candida boidinii NBRC 10035.</title>
        <authorList>
            <person name="Ichikawa N."/>
            <person name="Sato H."/>
            <person name="Tonouchi N."/>
        </authorList>
    </citation>
    <scope>NUCLEOTIDE SEQUENCE</scope>
    <source>
        <strain evidence="11">NBRC 10035</strain>
    </source>
</reference>
<dbReference type="SUPFAM" id="SSF64268">
    <property type="entry name" value="PX domain"/>
    <property type="match status" value="1"/>
</dbReference>
<protein>
    <submittedName>
        <fullName evidence="11">Unnamed protein product</fullName>
    </submittedName>
</protein>
<dbReference type="Proteomes" id="UP001165120">
    <property type="component" value="Unassembled WGS sequence"/>
</dbReference>
<organism evidence="11 12">
    <name type="scientific">Candida boidinii</name>
    <name type="common">Yeast</name>
    <dbReference type="NCBI Taxonomy" id="5477"/>
    <lineage>
        <taxon>Eukaryota</taxon>
        <taxon>Fungi</taxon>
        <taxon>Dikarya</taxon>
        <taxon>Ascomycota</taxon>
        <taxon>Saccharomycotina</taxon>
        <taxon>Pichiomycetes</taxon>
        <taxon>Pichiales</taxon>
        <taxon>Pichiaceae</taxon>
        <taxon>Ogataea</taxon>
        <taxon>Ogataea/Candida clade</taxon>
    </lineage>
</organism>
<proteinExistence type="inferred from homology"/>
<name>A0A9W6T370_CANBO</name>
<comment type="similarity">
    <text evidence="2">Belongs to the sorting nexin family.</text>
</comment>
<sequence>MNTDQSPDTAINENDTTANGINDEIGKDEIYDNNLNINGNQSQLEQQNDQDTSINQSDTQITSIAPTIASASASAPAPASSISNNPAKTIVKTYASRTHQYIETTENLKIQIVEATRTNESHSHISFIVYSIKVGNSIVKRRYSEFENLRKCLIKLFPVNIIPPIPDKQSLKSNLTETTTTSLGLKSSSSSSSDQNLISTNNNNHINNSNNDITTHRNYIEQRKRMLAVFLNRCLRIPKIKQCFLFISFLDPESNFNDYLTSKEGLELTKTSIYRLNPFDPLKNIQNQIYLTLPNPNSFSLLHSNNPSTNSNNNENIMSESDLIQLEMFQKFELKFKRYESVLNNISKINKRITKTLSEIVPDLTDLGSQFSSLSLIQDSTSIERMGKVFDRNYLFLNSLSDLISLKFLDKILELKNFAKTAKELMEYNKNKMIQLYMIESNYNKKKNEIKIFQQQDENIRKIDNITDRITGQRGPYSLQNQNEPPITDEELQASLYVKAQTKQTYIGKILPGINKFNNLVSSITDSNPVEKRKKDIYDLKMRVYQLQRQKFFVENDNKKINSYVLDELERFHDWFKKDLESLVNEYNIYLLEFIHKNVEAWEECYNQ</sequence>
<keyword evidence="12" id="KW-1185">Reference proteome</keyword>
<keyword evidence="5" id="KW-0653">Protein transport</keyword>
<keyword evidence="7" id="KW-0446">Lipid-binding</keyword>
<evidence type="ECO:0000256" key="5">
    <source>
        <dbReference type="ARBA" id="ARBA00022927"/>
    </source>
</evidence>
<dbReference type="PROSITE" id="PS50195">
    <property type="entry name" value="PX"/>
    <property type="match status" value="1"/>
</dbReference>
<dbReference type="InterPro" id="IPR036871">
    <property type="entry name" value="PX_dom_sf"/>
</dbReference>
<evidence type="ECO:0000256" key="7">
    <source>
        <dbReference type="ARBA" id="ARBA00023121"/>
    </source>
</evidence>
<dbReference type="Gene3D" id="3.30.1520.10">
    <property type="entry name" value="Phox-like domain"/>
    <property type="match status" value="1"/>
</dbReference>
<dbReference type="SMART" id="SM00312">
    <property type="entry name" value="PX"/>
    <property type="match status" value="1"/>
</dbReference>
<evidence type="ECO:0000313" key="11">
    <source>
        <dbReference type="EMBL" id="GME74826.1"/>
    </source>
</evidence>
<evidence type="ECO:0000256" key="2">
    <source>
        <dbReference type="ARBA" id="ARBA00010883"/>
    </source>
</evidence>
<dbReference type="Pfam" id="PF00787">
    <property type="entry name" value="PX"/>
    <property type="match status" value="1"/>
</dbReference>
<feature type="region of interest" description="Disordered" evidence="9">
    <location>
        <begin position="182"/>
        <end position="210"/>
    </location>
</feature>
<dbReference type="InterPro" id="IPR051079">
    <property type="entry name" value="Sorting_Nexin_Autophagy"/>
</dbReference>
<keyword evidence="8" id="KW-0472">Membrane</keyword>
<evidence type="ECO:0000256" key="3">
    <source>
        <dbReference type="ARBA" id="ARBA00022448"/>
    </source>
</evidence>
<comment type="caution">
    <text evidence="11">The sequence shown here is derived from an EMBL/GenBank/DDBJ whole genome shotgun (WGS) entry which is preliminary data.</text>
</comment>
<dbReference type="GO" id="GO:0010008">
    <property type="term" value="C:endosome membrane"/>
    <property type="evidence" value="ECO:0007669"/>
    <property type="project" value="UniProtKB-SubCell"/>
</dbReference>
<keyword evidence="6" id="KW-0072">Autophagy</keyword>
<dbReference type="InterPro" id="IPR044106">
    <property type="entry name" value="PX_Snx41/Atg20"/>
</dbReference>
<dbReference type="PANTHER" id="PTHR46979">
    <property type="entry name" value="SORTING NEXIN-41"/>
    <property type="match status" value="1"/>
</dbReference>
<feature type="domain" description="PX" evidence="10">
    <location>
        <begin position="106"/>
        <end position="257"/>
    </location>
</feature>
<evidence type="ECO:0000256" key="6">
    <source>
        <dbReference type="ARBA" id="ARBA00023006"/>
    </source>
</evidence>
<dbReference type="EMBL" id="BSXN01001877">
    <property type="protein sequence ID" value="GME74826.1"/>
    <property type="molecule type" value="Genomic_DNA"/>
</dbReference>
<comment type="subcellular location">
    <subcellularLocation>
        <location evidence="1">Endosome membrane</location>
        <topology evidence="1">Peripheral membrane protein</topology>
    </subcellularLocation>
</comment>
<feature type="compositionally biased region" description="Polar residues" evidence="9">
    <location>
        <begin position="1"/>
        <end position="20"/>
    </location>
</feature>
<gene>
    <name evidence="11" type="ORF">Cboi02_000454600</name>
</gene>
<dbReference type="Gene3D" id="1.20.1270.60">
    <property type="entry name" value="Arfaptin homology (AH) domain/BAR domain"/>
    <property type="match status" value="1"/>
</dbReference>
<dbReference type="AlphaFoldDB" id="A0A9W6T370"/>
<accession>A0A9W6T370</accession>
<evidence type="ECO:0000256" key="9">
    <source>
        <dbReference type="SAM" id="MobiDB-lite"/>
    </source>
</evidence>